<dbReference type="SUPFAM" id="SSF51735">
    <property type="entry name" value="NAD(P)-binding Rossmann-fold domains"/>
    <property type="match status" value="2"/>
</dbReference>
<dbReference type="Proteomes" id="UP000092839">
    <property type="component" value="Chromosome"/>
</dbReference>
<evidence type="ECO:0000256" key="3">
    <source>
        <dbReference type="ARBA" id="ARBA00022723"/>
    </source>
</evidence>
<reference evidence="9 10" key="1">
    <citation type="submission" date="2016-07" db="EMBL/GenBank/DDBJ databases">
        <title>Complete genome sequence of Bradyrhizobium icense LMTR 13T, a potential inoculant strain isolated from lima bean (Phaseolus lunatus) in Peru.</title>
        <authorList>
            <person name="Ormeno-Orrillo E."/>
            <person name="Duran D."/>
            <person name="Rogel M.A."/>
            <person name="Rey L."/>
            <person name="Imperial J."/>
            <person name="Ruiz-Argueso T."/>
            <person name="Martinez-Romero E."/>
        </authorList>
    </citation>
    <scope>NUCLEOTIDE SEQUENCE [LARGE SCALE GENOMIC DNA]</scope>
    <source>
        <strain evidence="9 10">LMTR 13</strain>
    </source>
</reference>
<sequence>MKQIVQSASTGALSVRDVPVPRVKPGHLLVRTAASLISAGTERMVVEFAKKSLIAKAKSRPDLVKQVVAKIHRDGLLATLDAVRARLDQPLPLGYSASGVVLEVGPGLEGRFQVGDRVAIAGAGIANHAEYNVAPGNLTASVPGDVSHVEACFGTLASIALNGIRLLEPKLGDVVGVIGVGLVGQLAAQLLAIHGCRVVCLDYSAQRLALARSIGAEFTWNLADGSPSAFIGSQTNGVGCDGVVIAAATDSREPFDTAADIARDRAKISLVGITGTAFPYREFMKKELSVVVSRSYGPGRYDNDFEKHNVKYPVGWIRWTEADNLSECVRLMSPSRTLRLTPTALTTHRFSIQDAEKAYELVTEGAEPHLGVVIEYPADEEARVGPISTIEMRTGPNPDPGRRRCSLGVIGAGSFARSKLLPTLARHPKVVLQTVVTQRGVSAEDTQRKFGFRRCGTDESAVFDDPEINAVVITTPHSTHAALTARALSAGKAVLVEKPLALTRDEMNSVIEARNTSSAFFQVGFNRRFAPMIASLHRHLAPLPGPKNVLMRINAGQLAPDSWQREPDEGSGRILGELCHFVDLARFLIGAPIVAVRADAARLVRGLCEDVTVAIRFSDGSLCTLVYTALGDPAYSKERMECYAGGTVASIDNFRMLEIVANGSVRRQWSRLKQDKGHQGELDAFVAAVVENTGPPVPEPEIVETSLATIAVVESLRTGSVVLL</sequence>
<dbReference type="STRING" id="1274631.LMTR13_08400"/>
<keyword evidence="10" id="KW-1185">Reference proteome</keyword>
<evidence type="ECO:0000256" key="4">
    <source>
        <dbReference type="ARBA" id="ARBA00022833"/>
    </source>
</evidence>
<dbReference type="Pfam" id="PF01408">
    <property type="entry name" value="GFO_IDH_MocA"/>
    <property type="match status" value="1"/>
</dbReference>
<dbReference type="AlphaFoldDB" id="A0A1B1UBT5"/>
<dbReference type="EMBL" id="CP016428">
    <property type="protein sequence ID" value="ANW00191.1"/>
    <property type="molecule type" value="Genomic_DNA"/>
</dbReference>
<dbReference type="Gene3D" id="3.90.180.10">
    <property type="entry name" value="Medium-chain alcohol dehydrogenases, catalytic domain"/>
    <property type="match status" value="1"/>
</dbReference>
<dbReference type="SUPFAM" id="SSF55347">
    <property type="entry name" value="Glyceraldehyde-3-phosphate dehydrogenase-like, C-terminal domain"/>
    <property type="match status" value="1"/>
</dbReference>
<dbReference type="Pfam" id="PF22725">
    <property type="entry name" value="GFO_IDH_MocA_C3"/>
    <property type="match status" value="1"/>
</dbReference>
<dbReference type="Gene3D" id="3.40.50.720">
    <property type="entry name" value="NAD(P)-binding Rossmann-like Domain"/>
    <property type="match status" value="2"/>
</dbReference>
<evidence type="ECO:0000259" key="6">
    <source>
        <dbReference type="Pfam" id="PF00107"/>
    </source>
</evidence>
<gene>
    <name evidence="9" type="ORF">LMTR13_08400</name>
</gene>
<dbReference type="RefSeq" id="WP_065727477.1">
    <property type="nucleotide sequence ID" value="NZ_CP016428.1"/>
</dbReference>
<evidence type="ECO:0000256" key="2">
    <source>
        <dbReference type="ARBA" id="ARBA00008072"/>
    </source>
</evidence>
<dbReference type="SUPFAM" id="SSF50129">
    <property type="entry name" value="GroES-like"/>
    <property type="match status" value="1"/>
</dbReference>
<dbReference type="GO" id="GO:0046872">
    <property type="term" value="F:metal ion binding"/>
    <property type="evidence" value="ECO:0007669"/>
    <property type="project" value="UniProtKB-KW"/>
</dbReference>
<dbReference type="KEGG" id="bic:LMTR13_08400"/>
<dbReference type="Gene3D" id="3.30.360.10">
    <property type="entry name" value="Dihydrodipicolinate Reductase, domain 2"/>
    <property type="match status" value="1"/>
</dbReference>
<comment type="cofactor">
    <cofactor evidence="1">
        <name>Zn(2+)</name>
        <dbReference type="ChEBI" id="CHEBI:29105"/>
    </cofactor>
</comment>
<evidence type="ECO:0000256" key="5">
    <source>
        <dbReference type="ARBA" id="ARBA00023002"/>
    </source>
</evidence>
<evidence type="ECO:0000256" key="1">
    <source>
        <dbReference type="ARBA" id="ARBA00001947"/>
    </source>
</evidence>
<dbReference type="InterPro" id="IPR011032">
    <property type="entry name" value="GroES-like_sf"/>
</dbReference>
<feature type="domain" description="Alcohol dehydrogenase-like C-terminal" evidence="6">
    <location>
        <begin position="183"/>
        <end position="303"/>
    </location>
</feature>
<evidence type="ECO:0000313" key="9">
    <source>
        <dbReference type="EMBL" id="ANW00191.1"/>
    </source>
</evidence>
<organism evidence="9 10">
    <name type="scientific">Bradyrhizobium icense</name>
    <dbReference type="NCBI Taxonomy" id="1274631"/>
    <lineage>
        <taxon>Bacteria</taxon>
        <taxon>Pseudomonadati</taxon>
        <taxon>Pseudomonadota</taxon>
        <taxon>Alphaproteobacteria</taxon>
        <taxon>Hyphomicrobiales</taxon>
        <taxon>Nitrobacteraceae</taxon>
        <taxon>Bradyrhizobium</taxon>
    </lineage>
</organism>
<feature type="domain" description="GFO/IDH/MocA-like oxidoreductase" evidence="8">
    <location>
        <begin position="559"/>
        <end position="639"/>
    </location>
</feature>
<protein>
    <submittedName>
        <fullName evidence="9">Theronine dehydrogenase</fullName>
    </submittedName>
</protein>
<dbReference type="InterPro" id="IPR055170">
    <property type="entry name" value="GFO_IDH_MocA-like_dom"/>
</dbReference>
<dbReference type="CDD" id="cd08255">
    <property type="entry name" value="2-desacetyl-2-hydroxyethyl_bacteriochlorophyllide_like"/>
    <property type="match status" value="1"/>
</dbReference>
<dbReference type="GO" id="GO:0016491">
    <property type="term" value="F:oxidoreductase activity"/>
    <property type="evidence" value="ECO:0007669"/>
    <property type="project" value="UniProtKB-KW"/>
</dbReference>
<keyword evidence="3" id="KW-0479">Metal-binding</keyword>
<feature type="domain" description="Gfo/Idh/MocA-like oxidoreductase N-terminal" evidence="7">
    <location>
        <begin position="407"/>
        <end position="525"/>
    </location>
</feature>
<accession>A0A1B1UBT5</accession>
<dbReference type="GO" id="GO:0000166">
    <property type="term" value="F:nucleotide binding"/>
    <property type="evidence" value="ECO:0007669"/>
    <property type="project" value="InterPro"/>
</dbReference>
<dbReference type="OrthoDB" id="9792935at2"/>
<dbReference type="InterPro" id="IPR036291">
    <property type="entry name" value="NAD(P)-bd_dom_sf"/>
</dbReference>
<name>A0A1B1UBT5_9BRAD</name>
<keyword evidence="5" id="KW-0560">Oxidoreductase</keyword>
<proteinExistence type="inferred from homology"/>
<evidence type="ECO:0000313" key="10">
    <source>
        <dbReference type="Proteomes" id="UP000092839"/>
    </source>
</evidence>
<dbReference type="PANTHER" id="PTHR43350">
    <property type="entry name" value="NAD-DEPENDENT ALCOHOL DEHYDROGENASE"/>
    <property type="match status" value="1"/>
</dbReference>
<dbReference type="PANTHER" id="PTHR43350:SF19">
    <property type="entry name" value="D-GULOSIDE 3-DEHYDROGENASE"/>
    <property type="match status" value="1"/>
</dbReference>
<dbReference type="InterPro" id="IPR013149">
    <property type="entry name" value="ADH-like_C"/>
</dbReference>
<comment type="similarity">
    <text evidence="2">Belongs to the zinc-containing alcohol dehydrogenase family.</text>
</comment>
<evidence type="ECO:0000259" key="8">
    <source>
        <dbReference type="Pfam" id="PF22725"/>
    </source>
</evidence>
<keyword evidence="4" id="KW-0862">Zinc</keyword>
<evidence type="ECO:0000259" key="7">
    <source>
        <dbReference type="Pfam" id="PF01408"/>
    </source>
</evidence>
<dbReference type="InterPro" id="IPR000683">
    <property type="entry name" value="Gfo/Idh/MocA-like_OxRdtase_N"/>
</dbReference>
<dbReference type="Pfam" id="PF00107">
    <property type="entry name" value="ADH_zinc_N"/>
    <property type="match status" value="1"/>
</dbReference>